<proteinExistence type="predicted"/>
<organism evidence="1 2">
    <name type="scientific">Plasmodium falciparum NF135/5.C10</name>
    <dbReference type="NCBI Taxonomy" id="1036726"/>
    <lineage>
        <taxon>Eukaryota</taxon>
        <taxon>Sar</taxon>
        <taxon>Alveolata</taxon>
        <taxon>Apicomplexa</taxon>
        <taxon>Aconoidasida</taxon>
        <taxon>Haemosporida</taxon>
        <taxon>Plasmodiidae</taxon>
        <taxon>Plasmodium</taxon>
        <taxon>Plasmodium (Laverania)</taxon>
    </lineage>
</organism>
<gene>
    <name evidence="1" type="ORF">PFNF135_04890</name>
</gene>
<evidence type="ECO:0000313" key="1">
    <source>
        <dbReference type="EMBL" id="ETW40584.1"/>
    </source>
</evidence>
<name>W4IC04_PLAFA</name>
<reference evidence="1 2" key="2">
    <citation type="submission" date="2013-02" db="EMBL/GenBank/DDBJ databases">
        <title>The Genome Sequence of Plasmodium falciparum NF135/5.C10.</title>
        <authorList>
            <consortium name="The Broad Institute Genome Sequencing Platform"/>
            <consortium name="The Broad Institute Genome Sequencing Center for Infectious Disease"/>
            <person name="Neafsey D."/>
            <person name="Cheeseman I."/>
            <person name="Volkman S."/>
            <person name="Adams J."/>
            <person name="Walker B."/>
            <person name="Young S.K."/>
            <person name="Zeng Q."/>
            <person name="Gargeya S."/>
            <person name="Fitzgerald M."/>
            <person name="Haas B."/>
            <person name="Abouelleil A."/>
            <person name="Alvarado L."/>
            <person name="Arachchi H.M."/>
            <person name="Berlin A.M."/>
            <person name="Chapman S.B."/>
            <person name="Dewar J."/>
            <person name="Goldberg J."/>
            <person name="Griggs A."/>
            <person name="Gujja S."/>
            <person name="Hansen M."/>
            <person name="Howarth C."/>
            <person name="Imamovic A."/>
            <person name="Larimer J."/>
            <person name="McCowan C."/>
            <person name="Murphy C."/>
            <person name="Neiman D."/>
            <person name="Pearson M."/>
            <person name="Priest M."/>
            <person name="Roberts A."/>
            <person name="Saif S."/>
            <person name="Shea T."/>
            <person name="Sisk P."/>
            <person name="Sykes S."/>
            <person name="Wortman J."/>
            <person name="Nusbaum C."/>
            <person name="Birren B."/>
        </authorList>
    </citation>
    <scope>NUCLEOTIDE SEQUENCE [LARGE SCALE GENOMIC DNA]</scope>
    <source>
        <strain evidence="1 2">NF135/5.C10</strain>
    </source>
</reference>
<dbReference type="AlphaFoldDB" id="W4IC04"/>
<reference evidence="1 2" key="1">
    <citation type="submission" date="2013-02" db="EMBL/GenBank/DDBJ databases">
        <title>The Genome Annotation of Plasmodium falciparum NF135/5.C10.</title>
        <authorList>
            <consortium name="The Broad Institute Genome Sequencing Platform"/>
            <consortium name="The Broad Institute Genome Sequencing Center for Infectious Disease"/>
            <person name="Neafsey D."/>
            <person name="Hoffman S."/>
            <person name="Volkman S."/>
            <person name="Rosenthal P."/>
            <person name="Walker B."/>
            <person name="Young S.K."/>
            <person name="Zeng Q."/>
            <person name="Gargeya S."/>
            <person name="Fitzgerald M."/>
            <person name="Haas B."/>
            <person name="Abouelleil A."/>
            <person name="Allen A.W."/>
            <person name="Alvarado L."/>
            <person name="Arachchi H.M."/>
            <person name="Berlin A.M."/>
            <person name="Chapman S.B."/>
            <person name="Gainer-Dewar J."/>
            <person name="Goldberg J."/>
            <person name="Griggs A."/>
            <person name="Gujja S."/>
            <person name="Hansen M."/>
            <person name="Howarth C."/>
            <person name="Imamovic A."/>
            <person name="Ireland A."/>
            <person name="Larimer J."/>
            <person name="McCowan C."/>
            <person name="Murphy C."/>
            <person name="Pearson M."/>
            <person name="Poon T.W."/>
            <person name="Priest M."/>
            <person name="Roberts A."/>
            <person name="Saif S."/>
            <person name="Shea T."/>
            <person name="Sisk P."/>
            <person name="Sykes S."/>
            <person name="Wortman J."/>
            <person name="Nusbaum C."/>
            <person name="Birren B."/>
        </authorList>
    </citation>
    <scope>NUCLEOTIDE SEQUENCE [LARGE SCALE GENOMIC DNA]</scope>
    <source>
        <strain evidence="1 2">NF135/5.C10</strain>
    </source>
</reference>
<accession>W4IC04</accession>
<dbReference type="Proteomes" id="UP000019114">
    <property type="component" value="Unassembled WGS sequence"/>
</dbReference>
<evidence type="ECO:0000313" key="2">
    <source>
        <dbReference type="Proteomes" id="UP000019114"/>
    </source>
</evidence>
<sequence>MNVFKEYCFIIYRFCTYTLIQCPSSHDFTKYFNIEKIENYRQIKDNKYYNTFKTEISNTSYFNIELVIMSLI</sequence>
<protein>
    <submittedName>
        <fullName evidence="1">Uncharacterized protein</fullName>
    </submittedName>
</protein>
<dbReference type="EMBL" id="KI926065">
    <property type="protein sequence ID" value="ETW40584.1"/>
    <property type="molecule type" value="Genomic_DNA"/>
</dbReference>